<reference evidence="1" key="1">
    <citation type="submission" date="2021-06" db="EMBL/GenBank/DDBJ databases">
        <authorList>
            <person name="Kallberg Y."/>
            <person name="Tangrot J."/>
            <person name="Rosling A."/>
        </authorList>
    </citation>
    <scope>NUCLEOTIDE SEQUENCE</scope>
    <source>
        <strain evidence="1">MA453B</strain>
    </source>
</reference>
<dbReference type="Proteomes" id="UP000789405">
    <property type="component" value="Unassembled WGS sequence"/>
</dbReference>
<organism evidence="1 2">
    <name type="scientific">Dentiscutata erythropus</name>
    <dbReference type="NCBI Taxonomy" id="1348616"/>
    <lineage>
        <taxon>Eukaryota</taxon>
        <taxon>Fungi</taxon>
        <taxon>Fungi incertae sedis</taxon>
        <taxon>Mucoromycota</taxon>
        <taxon>Glomeromycotina</taxon>
        <taxon>Glomeromycetes</taxon>
        <taxon>Diversisporales</taxon>
        <taxon>Gigasporaceae</taxon>
        <taxon>Dentiscutata</taxon>
    </lineage>
</organism>
<dbReference type="EMBL" id="CAJVPY010027757">
    <property type="protein sequence ID" value="CAG8791632.1"/>
    <property type="molecule type" value="Genomic_DNA"/>
</dbReference>
<evidence type="ECO:0000313" key="1">
    <source>
        <dbReference type="EMBL" id="CAG8791632.1"/>
    </source>
</evidence>
<feature type="non-terminal residue" evidence="1">
    <location>
        <position position="71"/>
    </location>
</feature>
<feature type="non-terminal residue" evidence="1">
    <location>
        <position position="1"/>
    </location>
</feature>
<sequence>SQPCIQDSLEVSITKISTQQNSFVELKNSLGVIMIKISTEQIANKVTPSQPWLGVIITEISAKQITNKVTL</sequence>
<comment type="caution">
    <text evidence="1">The sequence shown here is derived from an EMBL/GenBank/DDBJ whole genome shotgun (WGS) entry which is preliminary data.</text>
</comment>
<evidence type="ECO:0000313" key="2">
    <source>
        <dbReference type="Proteomes" id="UP000789405"/>
    </source>
</evidence>
<gene>
    <name evidence="1" type="ORF">DERYTH_LOCUS21549</name>
</gene>
<proteinExistence type="predicted"/>
<keyword evidence="2" id="KW-1185">Reference proteome</keyword>
<name>A0A9N9JPR6_9GLOM</name>
<dbReference type="AlphaFoldDB" id="A0A9N9JPR6"/>
<accession>A0A9N9JPR6</accession>
<protein>
    <submittedName>
        <fullName evidence="1">4297_t:CDS:1</fullName>
    </submittedName>
</protein>